<comment type="caution">
    <text evidence="1">The sequence shown here is derived from an EMBL/GenBank/DDBJ whole genome shotgun (WGS) entry which is preliminary data.</text>
</comment>
<organism evidence="1 2">
    <name type="scientific">Acaulospora colombiana</name>
    <dbReference type="NCBI Taxonomy" id="27376"/>
    <lineage>
        <taxon>Eukaryota</taxon>
        <taxon>Fungi</taxon>
        <taxon>Fungi incertae sedis</taxon>
        <taxon>Mucoromycota</taxon>
        <taxon>Glomeromycotina</taxon>
        <taxon>Glomeromycetes</taxon>
        <taxon>Diversisporales</taxon>
        <taxon>Acaulosporaceae</taxon>
        <taxon>Acaulospora</taxon>
    </lineage>
</organism>
<reference evidence="1" key="1">
    <citation type="submission" date="2021-06" db="EMBL/GenBank/DDBJ databases">
        <authorList>
            <person name="Kallberg Y."/>
            <person name="Tangrot J."/>
            <person name="Rosling A."/>
        </authorList>
    </citation>
    <scope>NUCLEOTIDE SEQUENCE</scope>
    <source>
        <strain evidence="1">CL356</strain>
    </source>
</reference>
<evidence type="ECO:0000313" key="2">
    <source>
        <dbReference type="Proteomes" id="UP000789525"/>
    </source>
</evidence>
<dbReference type="Proteomes" id="UP000789525">
    <property type="component" value="Unassembled WGS sequence"/>
</dbReference>
<proteinExistence type="predicted"/>
<name>A0ACA9NHH1_9GLOM</name>
<dbReference type="EMBL" id="CAJVPT010021975">
    <property type="protein sequence ID" value="CAG8657778.1"/>
    <property type="molecule type" value="Genomic_DNA"/>
</dbReference>
<accession>A0ACA9NHH1</accession>
<protein>
    <submittedName>
        <fullName evidence="1">7074_t:CDS:1</fullName>
    </submittedName>
</protein>
<feature type="non-terminal residue" evidence="1">
    <location>
        <position position="1"/>
    </location>
</feature>
<sequence length="703" mass="82209">FEYPILYLGIDLDLLEKEKDSGGFLLGYNNRRSIFNINEDDYLGNINPRNTSTPFKKRELRSIREKLLWHMSRHNIPTEEFLRIELVTTPKLLNYAFNPVNFYFCYDLHNSLSVIAIEINNTFGEKHLHILNRDNDADDANRIGYDMSFTVKRAFHVSPFNDRKGTYRIYCKDPASGYLNLRFVMHTDSSRGGIVPGKKKFVATARGHSYILNRLSVLYALLTYPTEIFLTMPRILKEAYKLHYYKNLGIYHKPVPIEGTIVKLEPNSFDLWPPVKLQSNPNEPFSPFFHNSKHIILTLHNYTFFTNFLINQIPYRALILGYFEKAWDCNNLPLLIHFLFNLSRRVDYNNGINTIHRDYKLKLSKYETITAMLRRRYWRKVLRDEESGGLKSKVEFDKILQSLWPPKGVDHDFVASVMQGDVCYDLRIDGETNSHENVAIAIRDLLAMDSEGKIVALFGYTHLYLLTIPSNNSIRHLSPVISNKLHLLPFPPRYIPYENKEPILHPIDQFLFSSSYAASDIIISTDKECDDEVIALTATIASKVTKTLEKLKYIWMILSMTNMYRLDSRFWQMTTGFVGGPSGNPFLSEKWLWEGVIDILKNGGNYREETRNARMRKRDFEQGEKVNERDENLFEGWEVVYERIAEKEHLQLATTAPPTPKPPIVHVSTKNPNIEPDKQQRLWYFMKCYRKVVLFRDDFDSEH</sequence>
<keyword evidence="2" id="KW-1185">Reference proteome</keyword>
<gene>
    <name evidence="1" type="ORF">ACOLOM_LOCUS8476</name>
</gene>
<evidence type="ECO:0000313" key="1">
    <source>
        <dbReference type="EMBL" id="CAG8657778.1"/>
    </source>
</evidence>